<evidence type="ECO:0000256" key="3">
    <source>
        <dbReference type="ARBA" id="ARBA00023175"/>
    </source>
</evidence>
<evidence type="ECO:0000256" key="7">
    <source>
        <dbReference type="SAM" id="MobiDB-lite"/>
    </source>
</evidence>
<dbReference type="InterPro" id="IPR036961">
    <property type="entry name" value="Kinesin_motor_dom_sf"/>
</dbReference>
<feature type="compositionally biased region" description="Polar residues" evidence="7">
    <location>
        <begin position="437"/>
        <end position="459"/>
    </location>
</feature>
<dbReference type="InterPro" id="IPR001752">
    <property type="entry name" value="Kinesin_motor_dom"/>
</dbReference>
<dbReference type="GO" id="GO:0005875">
    <property type="term" value="C:microtubule associated complex"/>
    <property type="evidence" value="ECO:0007669"/>
    <property type="project" value="TreeGrafter"/>
</dbReference>
<name>A0A8T0HG47_CERPU</name>
<dbReference type="Gene3D" id="3.40.850.10">
    <property type="entry name" value="Kinesin motor domain"/>
    <property type="match status" value="1"/>
</dbReference>
<dbReference type="PRINTS" id="PR00380">
    <property type="entry name" value="KINESINHEAVY"/>
</dbReference>
<keyword evidence="5" id="KW-0493">Microtubule</keyword>
<feature type="compositionally biased region" description="Basic and acidic residues" evidence="7">
    <location>
        <begin position="12"/>
        <end position="21"/>
    </location>
</feature>
<feature type="region of interest" description="Disordered" evidence="7">
    <location>
        <begin position="436"/>
        <end position="482"/>
    </location>
</feature>
<dbReference type="GO" id="GO:0005524">
    <property type="term" value="F:ATP binding"/>
    <property type="evidence" value="ECO:0007669"/>
    <property type="project" value="UniProtKB-UniRule"/>
</dbReference>
<keyword evidence="3 4" id="KW-0505">Motor protein</keyword>
<evidence type="ECO:0000256" key="1">
    <source>
        <dbReference type="ARBA" id="ARBA00022741"/>
    </source>
</evidence>
<feature type="coiled-coil region" evidence="6">
    <location>
        <begin position="404"/>
        <end position="431"/>
    </location>
</feature>
<dbReference type="PROSITE" id="PS00411">
    <property type="entry name" value="KINESIN_MOTOR_1"/>
    <property type="match status" value="1"/>
</dbReference>
<dbReference type="EMBL" id="CM026427">
    <property type="protein sequence ID" value="KAG0569458.1"/>
    <property type="molecule type" value="Genomic_DNA"/>
</dbReference>
<keyword evidence="10" id="KW-1185">Reference proteome</keyword>
<evidence type="ECO:0000256" key="6">
    <source>
        <dbReference type="SAM" id="Coils"/>
    </source>
</evidence>
<evidence type="ECO:0000259" key="8">
    <source>
        <dbReference type="PROSITE" id="PS50067"/>
    </source>
</evidence>
<feature type="domain" description="Kinesin motor" evidence="8">
    <location>
        <begin position="44"/>
        <end position="389"/>
    </location>
</feature>
<keyword evidence="6" id="KW-0175">Coiled coil</keyword>
<dbReference type="FunFam" id="3.40.850.10:FF:000080">
    <property type="entry name" value="Kinesin-like protein"/>
    <property type="match status" value="1"/>
</dbReference>
<gene>
    <name evidence="9" type="ORF">KC19_6G091700</name>
</gene>
<dbReference type="GO" id="GO:0008017">
    <property type="term" value="F:microtubule binding"/>
    <property type="evidence" value="ECO:0007669"/>
    <property type="project" value="InterPro"/>
</dbReference>
<comment type="similarity">
    <text evidence="4 5">Belongs to the TRAFAC class myosin-kinesin ATPase superfamily. Kinesin family.</text>
</comment>
<feature type="compositionally biased region" description="Basic and acidic residues" evidence="7">
    <location>
        <begin position="460"/>
        <end position="477"/>
    </location>
</feature>
<dbReference type="InterPro" id="IPR027417">
    <property type="entry name" value="P-loop_NTPase"/>
</dbReference>
<protein>
    <recommendedName>
        <fullName evidence="5">Kinesin-like protein</fullName>
    </recommendedName>
</protein>
<evidence type="ECO:0000313" key="10">
    <source>
        <dbReference type="Proteomes" id="UP000822688"/>
    </source>
</evidence>
<organism evidence="9 10">
    <name type="scientific">Ceratodon purpureus</name>
    <name type="common">Fire moss</name>
    <name type="synonym">Dicranum purpureum</name>
    <dbReference type="NCBI Taxonomy" id="3225"/>
    <lineage>
        <taxon>Eukaryota</taxon>
        <taxon>Viridiplantae</taxon>
        <taxon>Streptophyta</taxon>
        <taxon>Embryophyta</taxon>
        <taxon>Bryophyta</taxon>
        <taxon>Bryophytina</taxon>
        <taxon>Bryopsida</taxon>
        <taxon>Dicranidae</taxon>
        <taxon>Pseudoditrichales</taxon>
        <taxon>Ditrichaceae</taxon>
        <taxon>Ceratodon</taxon>
    </lineage>
</organism>
<feature type="binding site" evidence="4">
    <location>
        <begin position="132"/>
        <end position="139"/>
    </location>
    <ligand>
        <name>ATP</name>
        <dbReference type="ChEBI" id="CHEBI:30616"/>
    </ligand>
</feature>
<dbReference type="GO" id="GO:0007018">
    <property type="term" value="P:microtubule-based movement"/>
    <property type="evidence" value="ECO:0007669"/>
    <property type="project" value="InterPro"/>
</dbReference>
<feature type="compositionally biased region" description="Polar residues" evidence="7">
    <location>
        <begin position="1"/>
        <end position="10"/>
    </location>
</feature>
<dbReference type="PROSITE" id="PS50067">
    <property type="entry name" value="KINESIN_MOTOR_2"/>
    <property type="match status" value="1"/>
</dbReference>
<dbReference type="Pfam" id="PF00225">
    <property type="entry name" value="Kinesin"/>
    <property type="match status" value="1"/>
</dbReference>
<dbReference type="SMART" id="SM00129">
    <property type="entry name" value="KISc"/>
    <property type="match status" value="1"/>
</dbReference>
<dbReference type="GO" id="GO:0005874">
    <property type="term" value="C:microtubule"/>
    <property type="evidence" value="ECO:0007669"/>
    <property type="project" value="UniProtKB-KW"/>
</dbReference>
<keyword evidence="1 4" id="KW-0547">Nucleotide-binding</keyword>
<dbReference type="SUPFAM" id="SSF52540">
    <property type="entry name" value="P-loop containing nucleoside triphosphate hydrolases"/>
    <property type="match status" value="1"/>
</dbReference>
<dbReference type="InterPro" id="IPR027640">
    <property type="entry name" value="Kinesin-like_fam"/>
</dbReference>
<accession>A0A8T0HG47</accession>
<dbReference type="AlphaFoldDB" id="A0A8T0HG47"/>
<dbReference type="GO" id="GO:0003777">
    <property type="term" value="F:microtubule motor activity"/>
    <property type="evidence" value="ECO:0007669"/>
    <property type="project" value="InterPro"/>
</dbReference>
<dbReference type="Proteomes" id="UP000822688">
    <property type="component" value="Chromosome 6"/>
</dbReference>
<comment type="caution">
    <text evidence="9">The sequence shown here is derived from an EMBL/GenBank/DDBJ whole genome shotgun (WGS) entry which is preliminary data.</text>
</comment>
<dbReference type="CDD" id="cd00106">
    <property type="entry name" value="KISc"/>
    <property type="match status" value="1"/>
</dbReference>
<feature type="region of interest" description="Disordered" evidence="7">
    <location>
        <begin position="1"/>
        <end position="22"/>
    </location>
</feature>
<reference evidence="9 10" key="1">
    <citation type="submission" date="2020-06" db="EMBL/GenBank/DDBJ databases">
        <title>WGS assembly of Ceratodon purpureus strain R40.</title>
        <authorList>
            <person name="Carey S.B."/>
            <person name="Jenkins J."/>
            <person name="Shu S."/>
            <person name="Lovell J.T."/>
            <person name="Sreedasyam A."/>
            <person name="Maumus F."/>
            <person name="Tiley G.P."/>
            <person name="Fernandez-Pozo N."/>
            <person name="Barry K."/>
            <person name="Chen C."/>
            <person name="Wang M."/>
            <person name="Lipzen A."/>
            <person name="Daum C."/>
            <person name="Saski C.A."/>
            <person name="Payton A.C."/>
            <person name="Mcbreen J.C."/>
            <person name="Conrad R.E."/>
            <person name="Kollar L.M."/>
            <person name="Olsson S."/>
            <person name="Huttunen S."/>
            <person name="Landis J.B."/>
            <person name="Wickett N.J."/>
            <person name="Johnson M.G."/>
            <person name="Rensing S.A."/>
            <person name="Grimwood J."/>
            <person name="Schmutz J."/>
            <person name="Mcdaniel S.F."/>
        </authorList>
    </citation>
    <scope>NUCLEOTIDE SEQUENCE [LARGE SCALE GENOMIC DNA]</scope>
    <source>
        <strain evidence="9 10">R40</strain>
    </source>
</reference>
<evidence type="ECO:0000313" key="9">
    <source>
        <dbReference type="EMBL" id="KAG0569458.1"/>
    </source>
</evidence>
<dbReference type="PANTHER" id="PTHR47969">
    <property type="entry name" value="CHROMOSOME-ASSOCIATED KINESIN KIF4A-RELATED"/>
    <property type="match status" value="1"/>
</dbReference>
<evidence type="ECO:0000256" key="5">
    <source>
        <dbReference type="RuleBase" id="RU000394"/>
    </source>
</evidence>
<dbReference type="GO" id="GO:0051231">
    <property type="term" value="P:spindle elongation"/>
    <property type="evidence" value="ECO:0007669"/>
    <property type="project" value="TreeGrafter"/>
</dbReference>
<evidence type="ECO:0000256" key="4">
    <source>
        <dbReference type="PROSITE-ProRule" id="PRU00283"/>
    </source>
</evidence>
<keyword evidence="2 4" id="KW-0067">ATP-binding</keyword>
<dbReference type="PANTHER" id="PTHR47969:SF29">
    <property type="entry name" value="KINESIN-LIKE PROTEIN"/>
    <property type="match status" value="1"/>
</dbReference>
<sequence length="506" mass="55817">MANSAQSNRWGENGDDRRHTSWDAGTTCSKAVLGDSDIENQSSNIKVYVRTRPLSREELNKGESNCIHVSHDEKSLKVVEQGYGYNITTRSFQFDGCIGPEVHQQDVIKKVAMKKLLDKVLDGYSSTVMACGQTGSGKTYTMCGQEENQLCDIQGGDNGLIARSATYLFEAMKARGQNVSSGPKPFIMRASYFEIYTEQVNDLLRLDNAPRDVKWSSRDGYYVDNLLLVDCDTLDDVFSVLNEGSRNRKVGSHELNKDSSRSHCIMTLHIDSLCQVADDAPPITRYGRMLFVDLAGSERLKKSKSSGEMLKETGSINRSLFTLGKVISALSEGKKGDVVPYRESLLTKLLMDSLGGKSLALMIACVSPASSAIDETLSTLHYATCANNIVNAPAVNLDARDKIVLKLQREIAHLKEENHYLRSKLAEQNIEVDQFPSLGSANTPPSSATKRVRHSSQLPKSREKLPSELKGMEKYFSKDSTGSNKELAKELSGLSVFGNFQVTSFS</sequence>
<dbReference type="GO" id="GO:0007052">
    <property type="term" value="P:mitotic spindle organization"/>
    <property type="evidence" value="ECO:0007669"/>
    <property type="project" value="TreeGrafter"/>
</dbReference>
<proteinExistence type="inferred from homology"/>
<dbReference type="InterPro" id="IPR019821">
    <property type="entry name" value="Kinesin_motor_CS"/>
</dbReference>
<evidence type="ECO:0000256" key="2">
    <source>
        <dbReference type="ARBA" id="ARBA00022840"/>
    </source>
</evidence>